<dbReference type="EC" id="2.7.13.3" evidence="3"/>
<dbReference type="PROSITE" id="PS50885">
    <property type="entry name" value="HAMP"/>
    <property type="match status" value="1"/>
</dbReference>
<protein>
    <recommendedName>
        <fullName evidence="3">histidine kinase</fullName>
        <ecNumber evidence="3">2.7.13.3</ecNumber>
    </recommendedName>
</protein>
<organism evidence="18 19">
    <name type="scientific">Legionella busanensis</name>
    <dbReference type="NCBI Taxonomy" id="190655"/>
    <lineage>
        <taxon>Bacteria</taxon>
        <taxon>Pseudomonadati</taxon>
        <taxon>Pseudomonadota</taxon>
        <taxon>Gammaproteobacteria</taxon>
        <taxon>Legionellales</taxon>
        <taxon>Legionellaceae</taxon>
        <taxon>Legionella</taxon>
    </lineage>
</organism>
<evidence type="ECO:0000256" key="13">
    <source>
        <dbReference type="ARBA" id="ARBA00023136"/>
    </source>
</evidence>
<keyword evidence="11 15" id="KW-1133">Transmembrane helix</keyword>
<dbReference type="Gene3D" id="1.10.287.130">
    <property type="match status" value="1"/>
</dbReference>
<evidence type="ECO:0000259" key="17">
    <source>
        <dbReference type="PROSITE" id="PS50885"/>
    </source>
</evidence>
<feature type="domain" description="Histidine kinase" evidence="16">
    <location>
        <begin position="255"/>
        <end position="471"/>
    </location>
</feature>
<dbReference type="GO" id="GO:0005886">
    <property type="term" value="C:plasma membrane"/>
    <property type="evidence" value="ECO:0007669"/>
    <property type="project" value="UniProtKB-SubCell"/>
</dbReference>
<keyword evidence="7 15" id="KW-0812">Transmembrane</keyword>
<comment type="catalytic activity">
    <reaction evidence="1">
        <text>ATP + protein L-histidine = ADP + protein N-phospho-L-histidine.</text>
        <dbReference type="EC" id="2.7.13.3"/>
    </reaction>
</comment>
<evidence type="ECO:0000256" key="2">
    <source>
        <dbReference type="ARBA" id="ARBA00004651"/>
    </source>
</evidence>
<keyword evidence="9 18" id="KW-0418">Kinase</keyword>
<evidence type="ECO:0000256" key="7">
    <source>
        <dbReference type="ARBA" id="ARBA00022692"/>
    </source>
</evidence>
<evidence type="ECO:0000259" key="16">
    <source>
        <dbReference type="PROSITE" id="PS50109"/>
    </source>
</evidence>
<keyword evidence="5" id="KW-0597">Phosphoprotein</keyword>
<keyword evidence="8" id="KW-0547">Nucleotide-binding</keyword>
<dbReference type="SUPFAM" id="SSF55874">
    <property type="entry name" value="ATPase domain of HSP90 chaperone/DNA topoisomerase II/histidine kinase"/>
    <property type="match status" value="1"/>
</dbReference>
<dbReference type="Pfam" id="PF00672">
    <property type="entry name" value="HAMP"/>
    <property type="match status" value="1"/>
</dbReference>
<dbReference type="GO" id="GO:0000155">
    <property type="term" value="F:phosphorelay sensor kinase activity"/>
    <property type="evidence" value="ECO:0007669"/>
    <property type="project" value="InterPro"/>
</dbReference>
<dbReference type="InterPro" id="IPR004358">
    <property type="entry name" value="Sig_transdc_His_kin-like_C"/>
</dbReference>
<gene>
    <name evidence="18" type="primary">cpxA</name>
    <name evidence="18" type="ORF">NCTC13316_01623</name>
</gene>
<keyword evidence="4" id="KW-1003">Cell membrane</keyword>
<evidence type="ECO:0000256" key="11">
    <source>
        <dbReference type="ARBA" id="ARBA00022989"/>
    </source>
</evidence>
<evidence type="ECO:0000313" key="19">
    <source>
        <dbReference type="Proteomes" id="UP000254794"/>
    </source>
</evidence>
<dbReference type="SUPFAM" id="SSF47384">
    <property type="entry name" value="Homodimeric domain of signal transducing histidine kinase"/>
    <property type="match status" value="1"/>
</dbReference>
<evidence type="ECO:0000256" key="4">
    <source>
        <dbReference type="ARBA" id="ARBA00022475"/>
    </source>
</evidence>
<dbReference type="InterPro" id="IPR036890">
    <property type="entry name" value="HATPase_C_sf"/>
</dbReference>
<proteinExistence type="predicted"/>
<dbReference type="InterPro" id="IPR003594">
    <property type="entry name" value="HATPase_dom"/>
</dbReference>
<dbReference type="Gene3D" id="6.10.340.10">
    <property type="match status" value="1"/>
</dbReference>
<dbReference type="SMART" id="SM00304">
    <property type="entry name" value="HAMP"/>
    <property type="match status" value="1"/>
</dbReference>
<evidence type="ECO:0000256" key="9">
    <source>
        <dbReference type="ARBA" id="ARBA00022777"/>
    </source>
</evidence>
<dbReference type="GO" id="GO:0005524">
    <property type="term" value="F:ATP binding"/>
    <property type="evidence" value="ECO:0007669"/>
    <property type="project" value="UniProtKB-KW"/>
</dbReference>
<feature type="transmembrane region" description="Helical" evidence="15">
    <location>
        <begin position="22"/>
        <end position="44"/>
    </location>
</feature>
<evidence type="ECO:0000256" key="3">
    <source>
        <dbReference type="ARBA" id="ARBA00012438"/>
    </source>
</evidence>
<dbReference type="InterPro" id="IPR003660">
    <property type="entry name" value="HAMP_dom"/>
</dbReference>
<keyword evidence="12" id="KW-0902">Two-component regulatory system</keyword>
<dbReference type="SMART" id="SM00388">
    <property type="entry name" value="HisKA"/>
    <property type="match status" value="1"/>
</dbReference>
<dbReference type="Pfam" id="PF02518">
    <property type="entry name" value="HATPase_c"/>
    <property type="match status" value="1"/>
</dbReference>
<keyword evidence="19" id="KW-1185">Reference proteome</keyword>
<name>A0A378JLF7_9GAMM</name>
<dbReference type="CDD" id="cd06225">
    <property type="entry name" value="HAMP"/>
    <property type="match status" value="1"/>
</dbReference>
<dbReference type="SUPFAM" id="SSF158472">
    <property type="entry name" value="HAMP domain-like"/>
    <property type="match status" value="1"/>
</dbReference>
<dbReference type="NCBIfam" id="NF045900">
    <property type="entry name" value="HisKinCpxALeg"/>
    <property type="match status" value="1"/>
</dbReference>
<evidence type="ECO:0000256" key="5">
    <source>
        <dbReference type="ARBA" id="ARBA00022553"/>
    </source>
</evidence>
<evidence type="ECO:0000256" key="14">
    <source>
        <dbReference type="SAM" id="Coils"/>
    </source>
</evidence>
<dbReference type="Pfam" id="PF00512">
    <property type="entry name" value="HisKA"/>
    <property type="match status" value="1"/>
</dbReference>
<reference evidence="18 19" key="1">
    <citation type="submission" date="2018-06" db="EMBL/GenBank/DDBJ databases">
        <authorList>
            <consortium name="Pathogen Informatics"/>
            <person name="Doyle S."/>
        </authorList>
    </citation>
    <scope>NUCLEOTIDE SEQUENCE [LARGE SCALE GENOMIC DNA]</scope>
    <source>
        <strain evidence="18 19">NCTC13316</strain>
    </source>
</reference>
<dbReference type="PANTHER" id="PTHR45528:SF1">
    <property type="entry name" value="SENSOR HISTIDINE KINASE CPXA"/>
    <property type="match status" value="1"/>
</dbReference>
<evidence type="ECO:0000256" key="10">
    <source>
        <dbReference type="ARBA" id="ARBA00022840"/>
    </source>
</evidence>
<keyword evidence="10" id="KW-0067">ATP-binding</keyword>
<dbReference type="EMBL" id="UGOD01000001">
    <property type="protein sequence ID" value="STX51528.1"/>
    <property type="molecule type" value="Genomic_DNA"/>
</dbReference>
<feature type="domain" description="HAMP" evidence="17">
    <location>
        <begin position="192"/>
        <end position="247"/>
    </location>
</feature>
<dbReference type="Gene3D" id="3.30.565.10">
    <property type="entry name" value="Histidine kinase-like ATPase, C-terminal domain"/>
    <property type="match status" value="1"/>
</dbReference>
<dbReference type="InterPro" id="IPR036097">
    <property type="entry name" value="HisK_dim/P_sf"/>
</dbReference>
<keyword evidence="13 15" id="KW-0472">Membrane</keyword>
<evidence type="ECO:0000256" key="12">
    <source>
        <dbReference type="ARBA" id="ARBA00023012"/>
    </source>
</evidence>
<dbReference type="InterPro" id="IPR003661">
    <property type="entry name" value="HisK_dim/P_dom"/>
</dbReference>
<evidence type="ECO:0000256" key="8">
    <source>
        <dbReference type="ARBA" id="ARBA00022741"/>
    </source>
</evidence>
<dbReference type="InterPro" id="IPR050398">
    <property type="entry name" value="HssS/ArlS-like"/>
</dbReference>
<dbReference type="FunFam" id="3.30.565.10:FF:000006">
    <property type="entry name" value="Sensor histidine kinase WalK"/>
    <property type="match status" value="1"/>
</dbReference>
<evidence type="ECO:0000256" key="6">
    <source>
        <dbReference type="ARBA" id="ARBA00022679"/>
    </source>
</evidence>
<feature type="transmembrane region" description="Helical" evidence="15">
    <location>
        <begin position="172"/>
        <end position="194"/>
    </location>
</feature>
<evidence type="ECO:0000256" key="1">
    <source>
        <dbReference type="ARBA" id="ARBA00000085"/>
    </source>
</evidence>
<keyword evidence="14" id="KW-0175">Coiled coil</keyword>
<dbReference type="PROSITE" id="PS50109">
    <property type="entry name" value="HIS_KIN"/>
    <property type="match status" value="1"/>
</dbReference>
<evidence type="ECO:0000313" key="18">
    <source>
        <dbReference type="EMBL" id="STX51528.1"/>
    </source>
</evidence>
<dbReference type="CDD" id="cd00082">
    <property type="entry name" value="HisKA"/>
    <property type="match status" value="1"/>
</dbReference>
<dbReference type="InterPro" id="IPR005467">
    <property type="entry name" value="His_kinase_dom"/>
</dbReference>
<evidence type="ECO:0000256" key="15">
    <source>
        <dbReference type="SAM" id="Phobius"/>
    </source>
</evidence>
<dbReference type="PRINTS" id="PR00344">
    <property type="entry name" value="BCTRLSENSOR"/>
</dbReference>
<accession>A0A378JLF7</accession>
<feature type="coiled-coil region" evidence="14">
    <location>
        <begin position="221"/>
        <end position="259"/>
    </location>
</feature>
<sequence length="476" mass="53069">MIKVSPSLKLSGGLDICLMRSLYWKIFLSFWLATILIIITTAWVTSEIAQKSSIPAREHVFMDSYANAAVATFESGQHAALKKWLAQTGASKKMTLYLLCSTGEIIGNSAPPLEIKQIASDLVNEELDEGLLKFGNLIISHEILSTSGKAYRLAAVSEKPLSHFVVIPWAGLTIRLTIAIFISGLICYLLSLYLTQPLRSLGMAAKSIATGKLNTRVGQFKGHYRDEIAQLSNEFDRMAEQLESLISSKERLLQDISHELRSPLARLQIAIELGRKKASPTADIEFCRMEVECLRLNNLIGEILQFARLDRSTEELNKTHVNILDLVNRIIEDANFEFGEDQDKVQLVSAENYELLVDERLMHRALENIVRNAMRYSPPDKKVTISLSTNIEKTALFIDIDDCGPGVPEDQLKNIFSPFYRVDTSREKKTGGYGLGLSIAEKAIQLHQGSIIALNRPKGGLRVHVTLPLKPTLAYS</sequence>
<comment type="subcellular location">
    <subcellularLocation>
        <location evidence="2">Cell membrane</location>
        <topology evidence="2">Multi-pass membrane protein</topology>
    </subcellularLocation>
</comment>
<keyword evidence="6 18" id="KW-0808">Transferase</keyword>
<dbReference type="Proteomes" id="UP000254794">
    <property type="component" value="Unassembled WGS sequence"/>
</dbReference>
<dbReference type="PANTHER" id="PTHR45528">
    <property type="entry name" value="SENSOR HISTIDINE KINASE CPXA"/>
    <property type="match status" value="1"/>
</dbReference>
<dbReference type="SMART" id="SM00387">
    <property type="entry name" value="HATPase_c"/>
    <property type="match status" value="1"/>
</dbReference>
<dbReference type="AlphaFoldDB" id="A0A378JLF7"/>